<dbReference type="eggNOG" id="KOG2533">
    <property type="taxonomic scope" value="Eukaryota"/>
</dbReference>
<dbReference type="InterPro" id="IPR036259">
    <property type="entry name" value="MFS_trans_sf"/>
</dbReference>
<feature type="domain" description="Major facilitator superfamily (MFS) profile" evidence="8">
    <location>
        <begin position="1"/>
        <end position="354"/>
    </location>
</feature>
<organism evidence="9 10">
    <name type="scientific">Eutypa lata (strain UCR-EL1)</name>
    <name type="common">Grapevine dieback disease fungus</name>
    <name type="synonym">Eutypa armeniacae</name>
    <dbReference type="NCBI Taxonomy" id="1287681"/>
    <lineage>
        <taxon>Eukaryota</taxon>
        <taxon>Fungi</taxon>
        <taxon>Dikarya</taxon>
        <taxon>Ascomycota</taxon>
        <taxon>Pezizomycotina</taxon>
        <taxon>Sordariomycetes</taxon>
        <taxon>Xylariomycetidae</taxon>
        <taxon>Xylariales</taxon>
        <taxon>Diatrypaceae</taxon>
        <taxon>Eutypa</taxon>
    </lineage>
</organism>
<dbReference type="InterPro" id="IPR011701">
    <property type="entry name" value="MFS"/>
</dbReference>
<evidence type="ECO:0000256" key="4">
    <source>
        <dbReference type="ARBA" id="ARBA00022989"/>
    </source>
</evidence>
<accession>M7TA94</accession>
<comment type="subcellular location">
    <subcellularLocation>
        <location evidence="1">Membrane</location>
        <topology evidence="1">Multi-pass membrane protein</topology>
    </subcellularLocation>
</comment>
<evidence type="ECO:0000313" key="9">
    <source>
        <dbReference type="EMBL" id="EMR66786.1"/>
    </source>
</evidence>
<feature type="transmembrane region" description="Helical" evidence="7">
    <location>
        <begin position="213"/>
        <end position="230"/>
    </location>
</feature>
<evidence type="ECO:0000256" key="1">
    <source>
        <dbReference type="ARBA" id="ARBA00004141"/>
    </source>
</evidence>
<feature type="transmembrane region" description="Helical" evidence="7">
    <location>
        <begin position="296"/>
        <end position="316"/>
    </location>
</feature>
<protein>
    <submittedName>
        <fullName evidence="9">Putative pantothenate transporter liz1 protein</fullName>
    </submittedName>
</protein>
<reference evidence="10" key="1">
    <citation type="journal article" date="2013" name="Genome Announc.">
        <title>Draft genome sequence of the grapevine dieback fungus Eutypa lata UCR-EL1.</title>
        <authorList>
            <person name="Blanco-Ulate B."/>
            <person name="Rolshausen P.E."/>
            <person name="Cantu D."/>
        </authorList>
    </citation>
    <scope>NUCLEOTIDE SEQUENCE [LARGE SCALE GENOMIC DNA]</scope>
    <source>
        <strain evidence="10">UCR-EL1</strain>
    </source>
</reference>
<feature type="transmembrane region" description="Helical" evidence="7">
    <location>
        <begin position="173"/>
        <end position="193"/>
    </location>
</feature>
<feature type="transmembrane region" description="Helical" evidence="7">
    <location>
        <begin position="103"/>
        <end position="125"/>
    </location>
</feature>
<proteinExistence type="predicted"/>
<keyword evidence="4 7" id="KW-1133">Transmembrane helix</keyword>
<evidence type="ECO:0000256" key="3">
    <source>
        <dbReference type="ARBA" id="ARBA00022692"/>
    </source>
</evidence>
<dbReference type="GO" id="GO:0022857">
    <property type="term" value="F:transmembrane transporter activity"/>
    <property type="evidence" value="ECO:0007669"/>
    <property type="project" value="InterPro"/>
</dbReference>
<dbReference type="Proteomes" id="UP000012174">
    <property type="component" value="Unassembled WGS sequence"/>
</dbReference>
<feature type="transmembrane region" description="Helical" evidence="7">
    <location>
        <begin position="72"/>
        <end position="91"/>
    </location>
</feature>
<evidence type="ECO:0000256" key="5">
    <source>
        <dbReference type="ARBA" id="ARBA00023136"/>
    </source>
</evidence>
<feature type="transmembrane region" description="Helical" evidence="7">
    <location>
        <begin position="12"/>
        <end position="28"/>
    </location>
</feature>
<dbReference type="Pfam" id="PF07690">
    <property type="entry name" value="MFS_1"/>
    <property type="match status" value="1"/>
</dbReference>
<keyword evidence="3 7" id="KW-0812">Transmembrane</keyword>
<dbReference type="KEGG" id="ela:UCREL1_6177"/>
<dbReference type="Gene3D" id="1.20.1250.20">
    <property type="entry name" value="MFS general substrate transporter like domains"/>
    <property type="match status" value="2"/>
</dbReference>
<dbReference type="PANTHER" id="PTHR43791:SF46">
    <property type="entry name" value="MAJOR FACILITATOR SUPERFAMILY (MFS) PROFILE DOMAIN-CONTAINING PROTEIN-RELATED"/>
    <property type="match status" value="1"/>
</dbReference>
<feature type="compositionally biased region" description="Basic and acidic residues" evidence="6">
    <location>
        <begin position="343"/>
        <end position="354"/>
    </location>
</feature>
<dbReference type="OrthoDB" id="19923at2759"/>
<sequence length="354" mass="38870">MVFNRVEPRKFMGAVVMGWGLSVTFAGFCHKFSSLVVTRILIGFFEAGMFPGCMFLISAWYRRHELLSRMAFFLVANDVAGTISGLLGAGLGSLDGVGGYSGWSWIFFIEGSITCSAAVLAWFFVPPFPEKATFLQPSEKEWVLRRLKADNGGFKHEKMTHKGVLKALQDWKVLTAGVLYLAVCTTAYAISVFQPTILATFGWSSFKSNLLSAPPRIASAIVSVLCGIWSDRIQRRGIFCLGGFGVSTTAWTVNQVVGHTKRGTVTAFAGTLGQFGGIISAIAFPSKDGPRYLPGIIICIAFQAVGVVAAINMWVFCSYENRQRAAGKRDHLRELSQEEQDQLGEKHPDFRYTL</sequence>
<dbReference type="AlphaFoldDB" id="M7TA94"/>
<evidence type="ECO:0000256" key="7">
    <source>
        <dbReference type="SAM" id="Phobius"/>
    </source>
</evidence>
<dbReference type="GO" id="GO:0016020">
    <property type="term" value="C:membrane"/>
    <property type="evidence" value="ECO:0007669"/>
    <property type="project" value="UniProtKB-SubCell"/>
</dbReference>
<evidence type="ECO:0000256" key="6">
    <source>
        <dbReference type="SAM" id="MobiDB-lite"/>
    </source>
</evidence>
<keyword evidence="10" id="KW-1185">Reference proteome</keyword>
<dbReference type="HOGENOM" id="CLU_001265_0_3_1"/>
<gene>
    <name evidence="9" type="ORF">UCREL1_6177</name>
</gene>
<feature type="transmembrane region" description="Helical" evidence="7">
    <location>
        <begin position="265"/>
        <end position="284"/>
    </location>
</feature>
<evidence type="ECO:0000256" key="2">
    <source>
        <dbReference type="ARBA" id="ARBA00022448"/>
    </source>
</evidence>
<name>M7TA94_EUTLA</name>
<dbReference type="OMA" id="IYICQPL"/>
<feature type="transmembrane region" description="Helical" evidence="7">
    <location>
        <begin position="40"/>
        <end position="60"/>
    </location>
</feature>
<dbReference type="SUPFAM" id="SSF103473">
    <property type="entry name" value="MFS general substrate transporter"/>
    <property type="match status" value="1"/>
</dbReference>
<evidence type="ECO:0000313" key="10">
    <source>
        <dbReference type="Proteomes" id="UP000012174"/>
    </source>
</evidence>
<dbReference type="PROSITE" id="PS50850">
    <property type="entry name" value="MFS"/>
    <property type="match status" value="1"/>
</dbReference>
<dbReference type="EMBL" id="KB706581">
    <property type="protein sequence ID" value="EMR66786.1"/>
    <property type="molecule type" value="Genomic_DNA"/>
</dbReference>
<dbReference type="InterPro" id="IPR020846">
    <property type="entry name" value="MFS_dom"/>
</dbReference>
<keyword evidence="5 7" id="KW-0472">Membrane</keyword>
<feature type="region of interest" description="Disordered" evidence="6">
    <location>
        <begin position="330"/>
        <end position="354"/>
    </location>
</feature>
<keyword evidence="2" id="KW-0813">Transport</keyword>
<dbReference type="PANTHER" id="PTHR43791">
    <property type="entry name" value="PERMEASE-RELATED"/>
    <property type="match status" value="1"/>
</dbReference>
<evidence type="ECO:0000259" key="8">
    <source>
        <dbReference type="PROSITE" id="PS50850"/>
    </source>
</evidence>